<proteinExistence type="predicted"/>
<accession>A0A7W1XTV4</accession>
<dbReference type="Proteomes" id="UP000538292">
    <property type="component" value="Unassembled WGS sequence"/>
</dbReference>
<evidence type="ECO:0000313" key="2">
    <source>
        <dbReference type="EMBL" id="MBA4603116.1"/>
    </source>
</evidence>
<dbReference type="EMBL" id="JACEOL010000038">
    <property type="protein sequence ID" value="MBA4603116.1"/>
    <property type="molecule type" value="Genomic_DNA"/>
</dbReference>
<feature type="domain" description="CDI immunity protein" evidence="1">
    <location>
        <begin position="18"/>
        <end position="121"/>
    </location>
</feature>
<protein>
    <recommendedName>
        <fullName evidence="1">CDI immunity protein domain-containing protein</fullName>
    </recommendedName>
</protein>
<reference evidence="2 3" key="1">
    <citation type="submission" date="2020-07" db="EMBL/GenBank/DDBJ databases">
        <title>Thermoactinomyces phylogeny.</title>
        <authorList>
            <person name="Dunlap C."/>
        </authorList>
    </citation>
    <scope>NUCLEOTIDE SEQUENCE [LARGE SCALE GENOMIC DNA]</scope>
    <source>
        <strain evidence="2 3">AMNI-1</strain>
    </source>
</reference>
<evidence type="ECO:0000259" key="1">
    <source>
        <dbReference type="Pfam" id="PF18624"/>
    </source>
</evidence>
<dbReference type="Pfam" id="PF18624">
    <property type="entry name" value="CdiI_4"/>
    <property type="match status" value="1"/>
</dbReference>
<dbReference type="RefSeq" id="WP_181741310.1">
    <property type="nucleotide sequence ID" value="NZ_JACEOL010000038.1"/>
</dbReference>
<organism evidence="2 3">
    <name type="scientific">Thermoactinomyces mirandus</name>
    <dbReference type="NCBI Taxonomy" id="2756294"/>
    <lineage>
        <taxon>Bacteria</taxon>
        <taxon>Bacillati</taxon>
        <taxon>Bacillota</taxon>
        <taxon>Bacilli</taxon>
        <taxon>Bacillales</taxon>
        <taxon>Thermoactinomycetaceae</taxon>
        <taxon>Thermoactinomyces</taxon>
    </lineage>
</organism>
<dbReference type="AlphaFoldDB" id="A0A7W1XTV4"/>
<evidence type="ECO:0000313" key="3">
    <source>
        <dbReference type="Proteomes" id="UP000538292"/>
    </source>
</evidence>
<name>A0A7W1XTV4_9BACL</name>
<comment type="caution">
    <text evidence="2">The sequence shown here is derived from an EMBL/GenBank/DDBJ whole genome shotgun (WGS) entry which is preliminary data.</text>
</comment>
<keyword evidence="3" id="KW-1185">Reference proteome</keyword>
<dbReference type="InterPro" id="IPR041256">
    <property type="entry name" value="CdiI_4"/>
</dbReference>
<dbReference type="CDD" id="cd20688">
    <property type="entry name" value="CdiI_Ecoli_Nm-like"/>
    <property type="match status" value="1"/>
</dbReference>
<gene>
    <name evidence="2" type="ORF">H2C83_12470</name>
</gene>
<sequence>MYNSEEENYKIMKTIEEKELCIRIFFSLVGNYYFIRCLNEFKEKTGFGKEEIMILFHQDFEEWEKYRCKENEVALLMYYPAAEEDTIGYMDFEQFYPYVNQYGQQFIQRHPEKKEEVTRLLKEIKESWGI</sequence>